<sequence length="401" mass="43771">MHLTREEEKLYAGEYGEALETCMNLLVSLGDIYGAEKLVDISSAQVSGVSYKTIGEKGLEFLKDLADQGLKATVPTTLNPAGMDLIRYDELKFPKDFAKKQLEIIDCFKRMEIEISCTCTPYLTGNVPMFGSHVAWAESSAVAYVNSVIGARTNREGGPSALAAAIIGKTPCYGYHLDENRLPTQVFEVDMELEDASSFYGILGRITGKIVKNGIPYFKFKNCESVKNDYLKALGAALAASGGVALYHVEGITPEAKKGLEITGLEKVVIGKDDFEKEYDSFKTSEKPDLICIGCPHCSLDEIKEVAEFVKAENAKFNAEVWVCTSIHMKSIADRMGYTKIIEDAGGKVVVDTCMVVAPIEDMGYKNVATNSGKAATYLPGFCKSNVIYGTTYEILKKATE</sequence>
<dbReference type="GO" id="GO:0008299">
    <property type="term" value="P:isoprenoid biosynthetic process"/>
    <property type="evidence" value="ECO:0007669"/>
    <property type="project" value="UniProtKB-KW"/>
</dbReference>
<dbReference type="PANTHER" id="PTHR36577:SF3">
    <property type="entry name" value="DUF521 DOMAIN PROTEIN (AFU_ORTHOLOGUE AFUA_6G00490)"/>
    <property type="match status" value="1"/>
</dbReference>
<dbReference type="AlphaFoldDB" id="A0A2L1CCE0"/>
<reference evidence="13 16" key="3">
    <citation type="submission" date="2020-07" db="EMBL/GenBank/DDBJ databases">
        <title>Genomic Encyclopedia of Type Strains, Phase IV (KMG-V): Genome sequencing to study the core and pangenomes of soil and plant-associated prokaryotes.</title>
        <authorList>
            <person name="Whitman W."/>
        </authorList>
    </citation>
    <scope>NUCLEOTIDE SEQUENCE [LARGE SCALE GENOMIC DNA]</scope>
    <source>
        <strain evidence="13 16">C13</strain>
        <strain evidence="14 17">D1</strain>
    </source>
</reference>
<keyword evidence="2" id="KW-0408">Iron</keyword>
<evidence type="ECO:0000256" key="8">
    <source>
        <dbReference type="ARBA" id="ARBA00046520"/>
    </source>
</evidence>
<evidence type="ECO:0000313" key="14">
    <source>
        <dbReference type="EMBL" id="MBB6496930.1"/>
    </source>
</evidence>
<dbReference type="KEGG" id="mmad:MMJJ_11690"/>
<keyword evidence="4" id="KW-0456">Lyase</keyword>
<organism evidence="12 15">
    <name type="scientific">Methanococcus maripaludis</name>
    <name type="common">Methanococcus deltae</name>
    <dbReference type="NCBI Taxonomy" id="39152"/>
    <lineage>
        <taxon>Archaea</taxon>
        <taxon>Methanobacteriati</taxon>
        <taxon>Methanobacteriota</taxon>
        <taxon>Methanomada group</taxon>
        <taxon>Methanococci</taxon>
        <taxon>Methanococcales</taxon>
        <taxon>Methanococcaceae</taxon>
        <taxon>Methanococcus</taxon>
    </lineage>
</organism>
<reference evidence="15" key="1">
    <citation type="journal article" date="2018" name="Genome Announc.">
        <title>Complete Genome Sequence of the Methanococcus maripaludis Type Strain JJ (DSM 2067), a Model for Selenoprotein Synthesis in Archaea.</title>
        <authorList>
            <person name="Poehlein A."/>
            <person name="Heym D."/>
            <person name="Quitzke V."/>
            <person name="Fersch J."/>
            <person name="Daniel R."/>
            <person name="Rother M."/>
        </authorList>
    </citation>
    <scope>NUCLEOTIDE SEQUENCE [LARGE SCALE GENOMIC DNA]</scope>
    <source>
        <strain evidence="15">DSM 2067</strain>
    </source>
</reference>
<proteinExistence type="inferred from homology"/>
<name>A0A2L1CCE0_METMI</name>
<protein>
    <recommendedName>
        <fullName evidence="10">Phosphomevalonate dehydratase large subunit</fullName>
        <ecNumber evidence="9">4.2.1.182</ecNumber>
    </recommendedName>
</protein>
<comment type="catalytic activity">
    <reaction evidence="5">
        <text>(R)-5-phosphomevalonate = (2E)-3-methyl-5-phosphooxypent-2-enoate + H2O</text>
        <dbReference type="Rhea" id="RHEA:78975"/>
        <dbReference type="ChEBI" id="CHEBI:15377"/>
        <dbReference type="ChEBI" id="CHEBI:58146"/>
        <dbReference type="ChEBI" id="CHEBI:229665"/>
        <dbReference type="EC" id="4.2.1.182"/>
    </reaction>
    <physiologicalReaction direction="left-to-right" evidence="5">
        <dbReference type="Rhea" id="RHEA:78976"/>
    </physiologicalReaction>
</comment>
<accession>A0A2L1CCE0</accession>
<dbReference type="CDD" id="cd01355">
    <property type="entry name" value="AcnX"/>
    <property type="match status" value="1"/>
</dbReference>
<evidence type="ECO:0000256" key="4">
    <source>
        <dbReference type="ARBA" id="ARBA00023239"/>
    </source>
</evidence>
<evidence type="ECO:0000313" key="15">
    <source>
        <dbReference type="Proteomes" id="UP000239462"/>
    </source>
</evidence>
<evidence type="ECO:0000256" key="7">
    <source>
        <dbReference type="ARBA" id="ARBA00046333"/>
    </source>
</evidence>
<evidence type="ECO:0000256" key="9">
    <source>
        <dbReference type="ARBA" id="ARBA00047176"/>
    </source>
</evidence>
<comment type="subunit">
    <text evidence="8">Heterodimer composed of a large subunit (PMDh-L) and a small subunit (PMDh-S).</text>
</comment>
<evidence type="ECO:0000256" key="1">
    <source>
        <dbReference type="ARBA" id="ARBA00005092"/>
    </source>
</evidence>
<dbReference type="EMBL" id="JACDUO010000001">
    <property type="protein sequence ID" value="MBA2863065.1"/>
    <property type="molecule type" value="Genomic_DNA"/>
</dbReference>
<evidence type="ECO:0000313" key="13">
    <source>
        <dbReference type="EMBL" id="MBA2863065.1"/>
    </source>
</evidence>
<keyword evidence="3" id="KW-0414">Isoprene biosynthesis</keyword>
<dbReference type="Proteomes" id="UP000567099">
    <property type="component" value="Unassembled WGS sequence"/>
</dbReference>
<dbReference type="EMBL" id="JACHED010000001">
    <property type="protein sequence ID" value="MBB6496930.1"/>
    <property type="molecule type" value="Genomic_DNA"/>
</dbReference>
<evidence type="ECO:0000313" key="12">
    <source>
        <dbReference type="EMBL" id="AVB76556.1"/>
    </source>
</evidence>
<dbReference type="GeneID" id="36102256"/>
<dbReference type="Proteomes" id="UP000590564">
    <property type="component" value="Unassembled WGS sequence"/>
</dbReference>
<comment type="function">
    <text evidence="6">Component of a hydro-lyase that catalyzes the dehydration of mevalonate 5-phosphate (MVA5P) to form trans-anhydromevalonate 5-phosphate (tAHMP). Involved in the archaeal mevalonate (MVA) pathway, which provides fundamental precursors for isoprenoid biosynthesis, such as isopentenyl diphosphate (IPP) and dimethylallyl diphosphate (DMAPP).</text>
</comment>
<gene>
    <name evidence="13" type="ORF">HNP94_000065</name>
    <name evidence="14" type="ORF">HNP96_000951</name>
    <name evidence="12" type="ORF">MMJJ_11690</name>
</gene>
<comment type="similarity">
    <text evidence="7">Belongs to the AcnX type II large subunit family.</text>
</comment>
<dbReference type="InterPro" id="IPR007506">
    <property type="entry name" value="PMDh-L-like_dom"/>
</dbReference>
<comment type="pathway">
    <text evidence="1">Isoprenoid biosynthesis; isopentenyl diphosphate biosynthesis via mevalonate pathway.</text>
</comment>
<dbReference type="EMBL" id="CP026606">
    <property type="protein sequence ID" value="AVB76556.1"/>
    <property type="molecule type" value="Genomic_DNA"/>
</dbReference>
<dbReference type="Proteomes" id="UP000239462">
    <property type="component" value="Chromosome"/>
</dbReference>
<evidence type="ECO:0000313" key="17">
    <source>
        <dbReference type="Proteomes" id="UP000590564"/>
    </source>
</evidence>
<evidence type="ECO:0000313" key="16">
    <source>
        <dbReference type="Proteomes" id="UP000567099"/>
    </source>
</evidence>
<feature type="domain" description="Phosphomevalonate dehydratase large subunit-like" evidence="11">
    <location>
        <begin position="1"/>
        <end position="396"/>
    </location>
</feature>
<dbReference type="EC" id="4.2.1.182" evidence="9"/>
<dbReference type="RefSeq" id="WP_104838050.1">
    <property type="nucleotide sequence ID" value="NZ_CP026606.1"/>
</dbReference>
<evidence type="ECO:0000256" key="10">
    <source>
        <dbReference type="ARBA" id="ARBA00047196"/>
    </source>
</evidence>
<reference evidence="12" key="2">
    <citation type="submission" date="2018-02" db="EMBL/GenBank/DDBJ databases">
        <title>Complete genome sequence of the Methanococcus maripaludis type strain JJ (DSM 2067), a model for selenoprotein synthesis in Archaea.</title>
        <authorList>
            <person name="Poehlein A."/>
            <person name="Heym D."/>
            <person name="Quitzke V."/>
            <person name="Fersch J."/>
            <person name="Daniel R."/>
            <person name="Rother M."/>
        </authorList>
    </citation>
    <scope>NUCLEOTIDE SEQUENCE [LARGE SCALE GENOMIC DNA]</scope>
    <source>
        <strain evidence="12">DSM 2067</strain>
    </source>
</reference>
<evidence type="ECO:0000256" key="6">
    <source>
        <dbReference type="ARBA" id="ARBA00045299"/>
    </source>
</evidence>
<evidence type="ECO:0000259" key="11">
    <source>
        <dbReference type="Pfam" id="PF04412"/>
    </source>
</evidence>
<dbReference type="GO" id="GO:0016829">
    <property type="term" value="F:lyase activity"/>
    <property type="evidence" value="ECO:0007669"/>
    <property type="project" value="UniProtKB-KW"/>
</dbReference>
<dbReference type="Pfam" id="PF04412">
    <property type="entry name" value="AcnX"/>
    <property type="match status" value="1"/>
</dbReference>
<evidence type="ECO:0000256" key="5">
    <source>
        <dbReference type="ARBA" id="ARBA00045120"/>
    </source>
</evidence>
<evidence type="ECO:0000256" key="2">
    <source>
        <dbReference type="ARBA" id="ARBA00023004"/>
    </source>
</evidence>
<dbReference type="PANTHER" id="PTHR36577">
    <property type="entry name" value="DUF521 DOMAIN PROTEIN (AFU_ORTHOLOGUE AFUA_6G00490)"/>
    <property type="match status" value="1"/>
</dbReference>
<evidence type="ECO:0000256" key="3">
    <source>
        <dbReference type="ARBA" id="ARBA00023229"/>
    </source>
</evidence>